<dbReference type="GO" id="GO:0004672">
    <property type="term" value="F:protein kinase activity"/>
    <property type="evidence" value="ECO:0007669"/>
    <property type="project" value="InterPro"/>
</dbReference>
<comment type="caution">
    <text evidence="2">The sequence shown here is derived from an EMBL/GenBank/DDBJ whole genome shotgun (WGS) entry which is preliminary data.</text>
</comment>
<name>A0A9P7AVR5_9AGAM</name>
<dbReference type="EMBL" id="JABBWG010000284">
    <property type="protein sequence ID" value="KAG1796116.1"/>
    <property type="molecule type" value="Genomic_DNA"/>
</dbReference>
<dbReference type="AlphaFoldDB" id="A0A9P7AVR5"/>
<dbReference type="RefSeq" id="XP_041185306.1">
    <property type="nucleotide sequence ID" value="XM_041343350.1"/>
</dbReference>
<evidence type="ECO:0000259" key="1">
    <source>
        <dbReference type="PROSITE" id="PS50011"/>
    </source>
</evidence>
<evidence type="ECO:0000313" key="3">
    <source>
        <dbReference type="Proteomes" id="UP000807769"/>
    </source>
</evidence>
<keyword evidence="3" id="KW-1185">Reference proteome</keyword>
<dbReference type="Proteomes" id="UP000807769">
    <property type="component" value="Unassembled WGS sequence"/>
</dbReference>
<proteinExistence type="predicted"/>
<gene>
    <name evidence="2" type="ORF">BJ212DRAFT_502686</name>
</gene>
<dbReference type="InterPro" id="IPR001245">
    <property type="entry name" value="Ser-Thr/Tyr_kinase_cat_dom"/>
</dbReference>
<dbReference type="SUPFAM" id="SSF56112">
    <property type="entry name" value="Protein kinase-like (PK-like)"/>
    <property type="match status" value="1"/>
</dbReference>
<reference evidence="2" key="1">
    <citation type="journal article" date="2020" name="New Phytol.">
        <title>Comparative genomics reveals dynamic genome evolution in host specialist ectomycorrhizal fungi.</title>
        <authorList>
            <person name="Lofgren L.A."/>
            <person name="Nguyen N.H."/>
            <person name="Vilgalys R."/>
            <person name="Ruytinx J."/>
            <person name="Liao H.L."/>
            <person name="Branco S."/>
            <person name="Kuo A."/>
            <person name="LaButti K."/>
            <person name="Lipzen A."/>
            <person name="Andreopoulos W."/>
            <person name="Pangilinan J."/>
            <person name="Riley R."/>
            <person name="Hundley H."/>
            <person name="Na H."/>
            <person name="Barry K."/>
            <person name="Grigoriev I.V."/>
            <person name="Stajich J.E."/>
            <person name="Kennedy P.G."/>
        </authorList>
    </citation>
    <scope>NUCLEOTIDE SEQUENCE</scope>
    <source>
        <strain evidence="2">MN1</strain>
    </source>
</reference>
<protein>
    <recommendedName>
        <fullName evidence="1">Protein kinase domain-containing protein</fullName>
    </recommendedName>
</protein>
<feature type="domain" description="Protein kinase" evidence="1">
    <location>
        <begin position="1"/>
        <end position="124"/>
    </location>
</feature>
<dbReference type="GeneID" id="64637366"/>
<dbReference type="InterPro" id="IPR000719">
    <property type="entry name" value="Prot_kinase_dom"/>
</dbReference>
<dbReference type="OrthoDB" id="1924919at2759"/>
<accession>A0A9P7AVR5</accession>
<dbReference type="Gene3D" id="1.10.510.10">
    <property type="entry name" value="Transferase(Phosphotransferase) domain 1"/>
    <property type="match status" value="1"/>
</dbReference>
<dbReference type="Pfam" id="PF07714">
    <property type="entry name" value="PK_Tyr_Ser-Thr"/>
    <property type="match status" value="1"/>
</dbReference>
<dbReference type="PROSITE" id="PS50011">
    <property type="entry name" value="PROTEIN_KINASE_DOM"/>
    <property type="match status" value="1"/>
</dbReference>
<organism evidence="2 3">
    <name type="scientific">Suillus subaureus</name>
    <dbReference type="NCBI Taxonomy" id="48587"/>
    <lineage>
        <taxon>Eukaryota</taxon>
        <taxon>Fungi</taxon>
        <taxon>Dikarya</taxon>
        <taxon>Basidiomycota</taxon>
        <taxon>Agaricomycotina</taxon>
        <taxon>Agaricomycetes</taxon>
        <taxon>Agaricomycetidae</taxon>
        <taxon>Boletales</taxon>
        <taxon>Suillineae</taxon>
        <taxon>Suillaceae</taxon>
        <taxon>Suillus</taxon>
    </lineage>
</organism>
<sequence length="124" mass="14382">MAVFGDVWKCRFRQWDRDCEDLEVAVKSIRIDITNDDPRVRLTRRLLADYHARKQLHHENLLPLLGFSYEFGLLPAMVFPWMHNGSLTTYLEHHFTELTIEKSSGSCGKSLQPSATVCEIFNSL</sequence>
<dbReference type="InterPro" id="IPR011009">
    <property type="entry name" value="Kinase-like_dom_sf"/>
</dbReference>
<dbReference type="GO" id="GO:0005524">
    <property type="term" value="F:ATP binding"/>
    <property type="evidence" value="ECO:0007669"/>
    <property type="project" value="InterPro"/>
</dbReference>
<evidence type="ECO:0000313" key="2">
    <source>
        <dbReference type="EMBL" id="KAG1796116.1"/>
    </source>
</evidence>